<gene>
    <name evidence="3" type="ORF">Ga0080574_TMP1277</name>
</gene>
<keyword evidence="2" id="KW-0472">Membrane</keyword>
<feature type="region of interest" description="Disordered" evidence="1">
    <location>
        <begin position="1"/>
        <end position="24"/>
    </location>
</feature>
<proteinExistence type="predicted"/>
<feature type="transmembrane region" description="Helical" evidence="2">
    <location>
        <begin position="42"/>
        <end position="60"/>
    </location>
</feature>
<keyword evidence="4" id="KW-1185">Reference proteome</keyword>
<feature type="transmembrane region" description="Helical" evidence="2">
    <location>
        <begin position="66"/>
        <end position="85"/>
    </location>
</feature>
<dbReference type="KEGG" id="paby:Ga0080574_TMP1277"/>
<evidence type="ECO:0000313" key="4">
    <source>
        <dbReference type="Proteomes" id="UP000187059"/>
    </source>
</evidence>
<keyword evidence="2" id="KW-0812">Transmembrane</keyword>
<dbReference type="Proteomes" id="UP000187059">
    <property type="component" value="Chromosome"/>
</dbReference>
<dbReference type="STRING" id="1250539.Ga0080574_TMP1277"/>
<accession>A0A1P8UQF2</accession>
<protein>
    <submittedName>
        <fullName evidence="3">Uncharacterized protein</fullName>
    </submittedName>
</protein>
<sequence length="87" mass="8868">MIRDSPYPGGIAQGDPNMSMNEATATDLPAERSKSVSVEAKIFAGLAVFLAVVIAATVTWGAVGLAMSALACVPVCYAAILLITIGK</sequence>
<reference evidence="3 4" key="1">
    <citation type="submission" date="2016-04" db="EMBL/GenBank/DDBJ databases">
        <title>Deep-sea bacteria in the southern Pacific.</title>
        <authorList>
            <person name="Tang K."/>
        </authorList>
    </citation>
    <scope>NUCLEOTIDE SEQUENCE [LARGE SCALE GENOMIC DNA]</scope>
    <source>
        <strain evidence="3 4">JLT2014</strain>
    </source>
</reference>
<dbReference type="AlphaFoldDB" id="A0A1P8UQF2"/>
<evidence type="ECO:0000256" key="1">
    <source>
        <dbReference type="SAM" id="MobiDB-lite"/>
    </source>
</evidence>
<keyword evidence="2" id="KW-1133">Transmembrane helix</keyword>
<name>A0A1P8UQF2_9RHOB</name>
<evidence type="ECO:0000256" key="2">
    <source>
        <dbReference type="SAM" id="Phobius"/>
    </source>
</evidence>
<dbReference type="EMBL" id="CP015093">
    <property type="protein sequence ID" value="APZ51611.1"/>
    <property type="molecule type" value="Genomic_DNA"/>
</dbReference>
<evidence type="ECO:0000313" key="3">
    <source>
        <dbReference type="EMBL" id="APZ51611.1"/>
    </source>
</evidence>
<organism evidence="3 4">
    <name type="scientific">Salipiger abyssi</name>
    <dbReference type="NCBI Taxonomy" id="1250539"/>
    <lineage>
        <taxon>Bacteria</taxon>
        <taxon>Pseudomonadati</taxon>
        <taxon>Pseudomonadota</taxon>
        <taxon>Alphaproteobacteria</taxon>
        <taxon>Rhodobacterales</taxon>
        <taxon>Roseobacteraceae</taxon>
        <taxon>Salipiger</taxon>
    </lineage>
</organism>